<feature type="transmembrane region" description="Helical" evidence="7">
    <location>
        <begin position="36"/>
        <end position="56"/>
    </location>
</feature>
<dbReference type="PANTHER" id="PTHR28286:SF1">
    <property type="entry name" value="30 KDA HEAT SHOCK PROTEIN-RELATED"/>
    <property type="match status" value="1"/>
</dbReference>
<dbReference type="Gene3D" id="1.20.1070.10">
    <property type="entry name" value="Rhodopsin 7-helix transmembrane proteins"/>
    <property type="match status" value="1"/>
</dbReference>
<feature type="transmembrane region" description="Helical" evidence="7">
    <location>
        <begin position="68"/>
        <end position="87"/>
    </location>
</feature>
<dbReference type="InterPro" id="IPR043476">
    <property type="entry name" value="Yro2-like_7TM"/>
</dbReference>
<evidence type="ECO:0000313" key="9">
    <source>
        <dbReference type="Proteomes" id="UP000000689"/>
    </source>
</evidence>
<evidence type="ECO:0000313" key="8">
    <source>
        <dbReference type="EMBL" id="CCD25470.1"/>
    </source>
</evidence>
<evidence type="ECO:0000256" key="2">
    <source>
        <dbReference type="ARBA" id="ARBA00008130"/>
    </source>
</evidence>
<evidence type="ECO:0000256" key="5">
    <source>
        <dbReference type="ARBA" id="ARBA00023136"/>
    </source>
</evidence>
<evidence type="ECO:0000256" key="3">
    <source>
        <dbReference type="ARBA" id="ARBA00022692"/>
    </source>
</evidence>
<dbReference type="eggNOG" id="ENOG502QZWT">
    <property type="taxonomic scope" value="Eukaryota"/>
</dbReference>
<dbReference type="CDD" id="cd15239">
    <property type="entry name" value="7tm_YRO2_fungal-like"/>
    <property type="match status" value="1"/>
</dbReference>
<keyword evidence="9" id="KW-1185">Reference proteome</keyword>
<dbReference type="GO" id="GO:0005886">
    <property type="term" value="C:plasma membrane"/>
    <property type="evidence" value="ECO:0007669"/>
    <property type="project" value="TreeGrafter"/>
</dbReference>
<feature type="transmembrane region" description="Helical" evidence="7">
    <location>
        <begin position="253"/>
        <end position="275"/>
    </location>
</feature>
<dbReference type="SUPFAM" id="SSF81321">
    <property type="entry name" value="Family A G protein-coupled receptor-like"/>
    <property type="match status" value="1"/>
</dbReference>
<name>G0WCF9_NAUDC</name>
<accession>G0WCF9</accession>
<dbReference type="OMA" id="IFTTMFM"/>
<proteinExistence type="inferred from homology"/>
<feature type="transmembrane region" description="Helical" evidence="7">
    <location>
        <begin position="189"/>
        <end position="207"/>
    </location>
</feature>
<dbReference type="GO" id="GO:0005783">
    <property type="term" value="C:endoplasmic reticulum"/>
    <property type="evidence" value="ECO:0007669"/>
    <property type="project" value="TreeGrafter"/>
</dbReference>
<dbReference type="SMART" id="SM01021">
    <property type="entry name" value="Bac_rhodopsin"/>
    <property type="match status" value="1"/>
</dbReference>
<dbReference type="RefSeq" id="XP_003670713.1">
    <property type="nucleotide sequence ID" value="XM_003670665.1"/>
</dbReference>
<keyword evidence="3 7" id="KW-0812">Transmembrane</keyword>
<evidence type="ECO:0000256" key="4">
    <source>
        <dbReference type="ARBA" id="ARBA00022989"/>
    </source>
</evidence>
<comment type="similarity">
    <text evidence="2">Belongs to the archaeal/bacterial/fungal opsin family.</text>
</comment>
<sequence>MNSTLSNFVMRAGNHAIRSNPAKDIDFHLTAQGSDWLWAAFSIFGCFLVVYLALFFIAEMKGSTLSRYTVGAALLISLFEFFAYFTYASNLGWTGIQAEFNHIHVDPSITGETPGVRQIFYSKYVSLFLSWPALLFLIELTNISITEENKVDDLSAMELIHSLLLQMIATESWVVALLIGALIRSTYKWGYWVFGAVAMLIVQFVQFKRQFITLRIRGVTAGMEMLTMCIVWLYFICWGVSEGGNKIQPDSEAVFFGILDVCIFAILPAYLLFIAKRYGKMPALSLHMNNKFHLKHHDEEEDETEVKNVHEDSPRASGETQIPQQEQETEETNQS</sequence>
<feature type="compositionally biased region" description="Basic and acidic residues" evidence="6">
    <location>
        <begin position="305"/>
        <end position="314"/>
    </location>
</feature>
<feature type="transmembrane region" description="Helical" evidence="7">
    <location>
        <begin position="163"/>
        <end position="183"/>
    </location>
</feature>
<dbReference type="Proteomes" id="UP000000689">
    <property type="component" value="Chromosome 6"/>
</dbReference>
<dbReference type="EMBL" id="HE580272">
    <property type="protein sequence ID" value="CCD25470.1"/>
    <property type="molecule type" value="Genomic_DNA"/>
</dbReference>
<gene>
    <name evidence="8" type="primary">NDAI0F01510</name>
    <name evidence="8" type="ordered locus">NDAI_0F01510</name>
</gene>
<organism evidence="8 9">
    <name type="scientific">Naumovozyma dairenensis (strain ATCC 10597 / BCRC 20456 / CBS 421 / NBRC 0211 / NRRL Y-12639)</name>
    <name type="common">Saccharomyces dairenensis</name>
    <dbReference type="NCBI Taxonomy" id="1071378"/>
    <lineage>
        <taxon>Eukaryota</taxon>
        <taxon>Fungi</taxon>
        <taxon>Dikarya</taxon>
        <taxon>Ascomycota</taxon>
        <taxon>Saccharomycotina</taxon>
        <taxon>Saccharomycetes</taxon>
        <taxon>Saccharomycetales</taxon>
        <taxon>Saccharomycetaceae</taxon>
        <taxon>Naumovozyma</taxon>
    </lineage>
</organism>
<dbReference type="FunFam" id="1.20.1070.10:FF:000160">
    <property type="entry name" value="Related to Opsin-1"/>
    <property type="match status" value="1"/>
</dbReference>
<protein>
    <recommendedName>
        <fullName evidence="10">30 kDa heat shock protein</fullName>
    </recommendedName>
</protein>
<evidence type="ECO:0008006" key="10">
    <source>
        <dbReference type="Google" id="ProtNLM"/>
    </source>
</evidence>
<dbReference type="PANTHER" id="PTHR28286">
    <property type="match status" value="1"/>
</dbReference>
<feature type="region of interest" description="Disordered" evidence="6">
    <location>
        <begin position="297"/>
        <end position="335"/>
    </location>
</feature>
<comment type="subcellular location">
    <subcellularLocation>
        <location evidence="1">Membrane</location>
        <topology evidence="1">Multi-pass membrane protein</topology>
    </subcellularLocation>
</comment>
<dbReference type="AlphaFoldDB" id="G0WCF9"/>
<reference evidence="8 9" key="1">
    <citation type="journal article" date="2011" name="Proc. Natl. Acad. Sci. U.S.A.">
        <title>Evolutionary erosion of yeast sex chromosomes by mating-type switching accidents.</title>
        <authorList>
            <person name="Gordon J.L."/>
            <person name="Armisen D."/>
            <person name="Proux-Wera E."/>
            <person name="Oheigeartaigh S.S."/>
            <person name="Byrne K.P."/>
            <person name="Wolfe K.H."/>
        </authorList>
    </citation>
    <scope>NUCLEOTIDE SEQUENCE [LARGE SCALE GENOMIC DNA]</scope>
    <source>
        <strain evidence="9">ATCC 10597 / BCRC 20456 / CBS 421 / NBRC 0211 / NRRL Y-12639</strain>
    </source>
</reference>
<dbReference type="OrthoDB" id="536545at2759"/>
<keyword evidence="5 7" id="KW-0472">Membrane</keyword>
<dbReference type="InterPro" id="IPR001425">
    <property type="entry name" value="Arc/bac/fun_rhodopsins"/>
</dbReference>
<dbReference type="GeneID" id="11499209"/>
<feature type="transmembrane region" description="Helical" evidence="7">
    <location>
        <begin position="124"/>
        <end position="143"/>
    </location>
</feature>
<feature type="transmembrane region" description="Helical" evidence="7">
    <location>
        <begin position="219"/>
        <end position="241"/>
    </location>
</feature>
<dbReference type="KEGG" id="ndi:NDAI_0F01510"/>
<evidence type="ECO:0000256" key="7">
    <source>
        <dbReference type="SAM" id="Phobius"/>
    </source>
</evidence>
<dbReference type="HOGENOM" id="CLU_054785_1_1_1"/>
<evidence type="ECO:0000256" key="6">
    <source>
        <dbReference type="SAM" id="MobiDB-lite"/>
    </source>
</evidence>
<keyword evidence="4 7" id="KW-1133">Transmembrane helix</keyword>
<evidence type="ECO:0000256" key="1">
    <source>
        <dbReference type="ARBA" id="ARBA00004141"/>
    </source>
</evidence>